<dbReference type="SMART" id="SM00360">
    <property type="entry name" value="RRM"/>
    <property type="match status" value="1"/>
</dbReference>
<feature type="domain" description="RRM" evidence="4">
    <location>
        <begin position="51"/>
        <end position="90"/>
    </location>
</feature>
<dbReference type="Pfam" id="PF00076">
    <property type="entry name" value="RRM_1"/>
    <property type="match status" value="1"/>
</dbReference>
<feature type="region of interest" description="Disordered" evidence="3">
    <location>
        <begin position="127"/>
        <end position="147"/>
    </location>
</feature>
<evidence type="ECO:0000256" key="1">
    <source>
        <dbReference type="ARBA" id="ARBA00022884"/>
    </source>
</evidence>
<dbReference type="PANTHER" id="PTHR48025:SF1">
    <property type="entry name" value="RRM DOMAIN-CONTAINING PROTEIN"/>
    <property type="match status" value="1"/>
</dbReference>
<accession>A0AAD9QGH1</accession>
<evidence type="ECO:0000313" key="6">
    <source>
        <dbReference type="Proteomes" id="UP001249851"/>
    </source>
</evidence>
<evidence type="ECO:0000256" key="3">
    <source>
        <dbReference type="SAM" id="MobiDB-lite"/>
    </source>
</evidence>
<dbReference type="PROSITE" id="PS50102">
    <property type="entry name" value="RRM"/>
    <property type="match status" value="1"/>
</dbReference>
<feature type="compositionally biased region" description="Polar residues" evidence="3">
    <location>
        <begin position="128"/>
        <end position="141"/>
    </location>
</feature>
<comment type="caution">
    <text evidence="5">The sequence shown here is derived from an EMBL/GenBank/DDBJ whole genome shotgun (WGS) entry which is preliminary data.</text>
</comment>
<evidence type="ECO:0000313" key="5">
    <source>
        <dbReference type="EMBL" id="KAK2560879.1"/>
    </source>
</evidence>
<feature type="region of interest" description="Disordered" evidence="3">
    <location>
        <begin position="1"/>
        <end position="47"/>
    </location>
</feature>
<protein>
    <submittedName>
        <fullName evidence="5">RNA-binding protein 4</fullName>
    </submittedName>
</protein>
<keyword evidence="1 2" id="KW-0694">RNA-binding</keyword>
<dbReference type="InterPro" id="IPR012677">
    <property type="entry name" value="Nucleotide-bd_a/b_plait_sf"/>
</dbReference>
<dbReference type="InterPro" id="IPR000504">
    <property type="entry name" value="RRM_dom"/>
</dbReference>
<dbReference type="AlphaFoldDB" id="A0AAD9QGH1"/>
<dbReference type="GO" id="GO:0003729">
    <property type="term" value="F:mRNA binding"/>
    <property type="evidence" value="ECO:0007669"/>
    <property type="project" value="TreeGrafter"/>
</dbReference>
<reference evidence="5" key="1">
    <citation type="journal article" date="2023" name="G3 (Bethesda)">
        <title>Whole genome assembly and annotation of the endangered Caribbean coral Acropora cervicornis.</title>
        <authorList>
            <person name="Selwyn J.D."/>
            <person name="Vollmer S.V."/>
        </authorList>
    </citation>
    <scope>NUCLEOTIDE SEQUENCE</scope>
    <source>
        <strain evidence="5">K2</strain>
    </source>
</reference>
<reference evidence="5" key="2">
    <citation type="journal article" date="2023" name="Science">
        <title>Genomic signatures of disease resistance in endangered staghorn corals.</title>
        <authorList>
            <person name="Vollmer S.V."/>
            <person name="Selwyn J.D."/>
            <person name="Despard B.A."/>
            <person name="Roesel C.L."/>
        </authorList>
    </citation>
    <scope>NUCLEOTIDE SEQUENCE</scope>
    <source>
        <strain evidence="5">K2</strain>
    </source>
</reference>
<dbReference type="InterPro" id="IPR050502">
    <property type="entry name" value="Euk_RNA-bind_prot"/>
</dbReference>
<dbReference type="InterPro" id="IPR035979">
    <property type="entry name" value="RBD_domain_sf"/>
</dbReference>
<sequence>MASEDVSQDNLAEVKNQNEENTETADIATSDAKGEGTESKSNQQDEVEKEVKLYVGNLPDQCRRGALQELFEKYGKVSQCDIVKNFAFVNRSIHTISPPHRLATSQFDTTVLSNSFNIRAAKAESQERPTLSCESTGSETTIGDHMVGEKNAKDALKSLDDSEFCGTHIQVQGSHQRMSAFHVENMATAYCLLGVSYHALLLGQKTVLGEEGSTIDGTFDAVIMDHQEGALTTDRHPATMIPTWIDVEVTHQAETTMATSTEVEAQEGLPQGILASMKVIRAMRATAVAGIKRLEYRARAVDGPKNCRESSSW</sequence>
<evidence type="ECO:0000259" key="4">
    <source>
        <dbReference type="PROSITE" id="PS50102"/>
    </source>
</evidence>
<dbReference type="Proteomes" id="UP001249851">
    <property type="component" value="Unassembled WGS sequence"/>
</dbReference>
<evidence type="ECO:0000256" key="2">
    <source>
        <dbReference type="PROSITE-ProRule" id="PRU00176"/>
    </source>
</evidence>
<organism evidence="5 6">
    <name type="scientific">Acropora cervicornis</name>
    <name type="common">Staghorn coral</name>
    <dbReference type="NCBI Taxonomy" id="6130"/>
    <lineage>
        <taxon>Eukaryota</taxon>
        <taxon>Metazoa</taxon>
        <taxon>Cnidaria</taxon>
        <taxon>Anthozoa</taxon>
        <taxon>Hexacorallia</taxon>
        <taxon>Scleractinia</taxon>
        <taxon>Astrocoeniina</taxon>
        <taxon>Acroporidae</taxon>
        <taxon>Acropora</taxon>
    </lineage>
</organism>
<dbReference type="EMBL" id="JARQWQ010000034">
    <property type="protein sequence ID" value="KAK2560879.1"/>
    <property type="molecule type" value="Genomic_DNA"/>
</dbReference>
<dbReference type="PANTHER" id="PTHR48025">
    <property type="entry name" value="OS02G0815200 PROTEIN"/>
    <property type="match status" value="1"/>
</dbReference>
<proteinExistence type="predicted"/>
<keyword evidence="6" id="KW-1185">Reference proteome</keyword>
<dbReference type="Gene3D" id="3.30.70.330">
    <property type="match status" value="1"/>
</dbReference>
<gene>
    <name evidence="5" type="ORF">P5673_015985</name>
</gene>
<name>A0AAD9QGH1_ACRCE</name>
<dbReference type="SUPFAM" id="SSF54928">
    <property type="entry name" value="RNA-binding domain, RBD"/>
    <property type="match status" value="1"/>
</dbReference>